<dbReference type="InterPro" id="IPR036388">
    <property type="entry name" value="WH-like_DNA-bd_sf"/>
</dbReference>
<evidence type="ECO:0000259" key="2">
    <source>
        <dbReference type="Pfam" id="PF08100"/>
    </source>
</evidence>
<protein>
    <recommendedName>
        <fullName evidence="5">ABC transporter substrate-binding protein</fullName>
    </recommendedName>
</protein>
<dbReference type="GO" id="GO:1904680">
    <property type="term" value="F:peptide transmembrane transporter activity"/>
    <property type="evidence" value="ECO:0007669"/>
    <property type="project" value="TreeGrafter"/>
</dbReference>
<feature type="domain" description="O-methyltransferase dimerisation" evidence="2">
    <location>
        <begin position="22"/>
        <end position="93"/>
    </location>
</feature>
<name>A0A494WWF9_9FIRM</name>
<dbReference type="Pfam" id="PF08100">
    <property type="entry name" value="Dimerisation"/>
    <property type="match status" value="1"/>
</dbReference>
<dbReference type="Gene3D" id="3.10.105.10">
    <property type="entry name" value="Dipeptide-binding Protein, Domain 3"/>
    <property type="match status" value="1"/>
</dbReference>
<dbReference type="PANTHER" id="PTHR30290">
    <property type="entry name" value="PERIPLASMIC BINDING COMPONENT OF ABC TRANSPORTER"/>
    <property type="match status" value="1"/>
</dbReference>
<organism evidence="3 4">
    <name type="scientific">Desulfofundulus salinus</name>
    <dbReference type="NCBI Taxonomy" id="2419843"/>
    <lineage>
        <taxon>Bacteria</taxon>
        <taxon>Bacillati</taxon>
        <taxon>Bacillota</taxon>
        <taxon>Clostridia</taxon>
        <taxon>Eubacteriales</taxon>
        <taxon>Peptococcaceae</taxon>
        <taxon>Desulfofundulus</taxon>
    </lineage>
</organism>
<dbReference type="Gene3D" id="1.10.10.10">
    <property type="entry name" value="Winged helix-like DNA-binding domain superfamily/Winged helix DNA-binding domain"/>
    <property type="match status" value="1"/>
</dbReference>
<reference evidence="3 4" key="1">
    <citation type="submission" date="2018-10" db="EMBL/GenBank/DDBJ databases">
        <authorList>
            <person name="Grouzdev D.S."/>
            <person name="Krutkina M.S."/>
            <person name="Tourova T.P."/>
            <person name="Nazina T.N."/>
        </authorList>
    </citation>
    <scope>NUCLEOTIDE SEQUENCE [LARGE SCALE GENOMIC DNA]</scope>
    <source>
        <strain evidence="3 4">435</strain>
    </source>
</reference>
<evidence type="ECO:0000313" key="4">
    <source>
        <dbReference type="Proteomes" id="UP000271256"/>
    </source>
</evidence>
<feature type="domain" description="Solute-binding protein family 5" evidence="1">
    <location>
        <begin position="119"/>
        <end position="199"/>
    </location>
</feature>
<comment type="caution">
    <text evidence="3">The sequence shown here is derived from an EMBL/GenBank/DDBJ whole genome shotgun (WGS) entry which is preliminary data.</text>
</comment>
<dbReference type="InterPro" id="IPR039424">
    <property type="entry name" value="SBP_5"/>
</dbReference>
<dbReference type="SUPFAM" id="SSF53850">
    <property type="entry name" value="Periplasmic binding protein-like II"/>
    <property type="match status" value="1"/>
</dbReference>
<evidence type="ECO:0000259" key="1">
    <source>
        <dbReference type="Pfam" id="PF00496"/>
    </source>
</evidence>
<dbReference type="InterPro" id="IPR000914">
    <property type="entry name" value="SBP_5_dom"/>
</dbReference>
<proteinExistence type="predicted"/>
<dbReference type="Gene3D" id="3.40.190.10">
    <property type="entry name" value="Periplasmic binding protein-like II"/>
    <property type="match status" value="1"/>
</dbReference>
<dbReference type="InterPro" id="IPR036390">
    <property type="entry name" value="WH_DNA-bd_sf"/>
</dbReference>
<dbReference type="RefSeq" id="WP_121451025.1">
    <property type="nucleotide sequence ID" value="NZ_RBWE01000001.1"/>
</dbReference>
<dbReference type="InterPro" id="IPR012967">
    <property type="entry name" value="COMT_dimerisation"/>
</dbReference>
<dbReference type="Pfam" id="PF00496">
    <property type="entry name" value="SBP_bac_5"/>
    <property type="match status" value="1"/>
</dbReference>
<dbReference type="Proteomes" id="UP000271256">
    <property type="component" value="Unassembled WGS sequence"/>
</dbReference>
<dbReference type="OrthoDB" id="137511at2"/>
<gene>
    <name evidence="3" type="ORF">D7024_06280</name>
</gene>
<dbReference type="GO" id="GO:0046983">
    <property type="term" value="F:protein dimerization activity"/>
    <property type="evidence" value="ECO:0007669"/>
    <property type="project" value="InterPro"/>
</dbReference>
<dbReference type="AlphaFoldDB" id="A0A494WWF9"/>
<evidence type="ECO:0008006" key="5">
    <source>
        <dbReference type="Google" id="ProtNLM"/>
    </source>
</evidence>
<evidence type="ECO:0000313" key="3">
    <source>
        <dbReference type="EMBL" id="RKO66592.1"/>
    </source>
</evidence>
<sequence length="283" mass="31656">MDIAGLTDFKPPVSGEALAEMARCYQKSLLLEQTFKLGIFENLAAGRSVTQLAEQTGARPERLALVLDALVSVGLLEKNGDTYTNTVMTNTFLCLHSKFYQGDLLRLQLAPERRRQWERIGDKFQVTLIASTLYEEGRAIAEAVQADLKKVGIAVEVRVLESAARFEALKQRNYDLVELGGICATNDPTPWFSYYFGTQHPEYCVLKDQTLQELVGGLYAAVTAEARREIFFKLQELLKERAPGIFLYSQDAITVTREAVKDFTMEGGMPGSYSYLRVISLSN</sequence>
<keyword evidence="4" id="KW-1185">Reference proteome</keyword>
<accession>A0A494WWF9</accession>
<dbReference type="EMBL" id="RBWE01000001">
    <property type="protein sequence ID" value="RKO66592.1"/>
    <property type="molecule type" value="Genomic_DNA"/>
</dbReference>
<dbReference type="GO" id="GO:0015833">
    <property type="term" value="P:peptide transport"/>
    <property type="evidence" value="ECO:0007669"/>
    <property type="project" value="TreeGrafter"/>
</dbReference>
<dbReference type="SUPFAM" id="SSF46785">
    <property type="entry name" value="Winged helix' DNA-binding domain"/>
    <property type="match status" value="1"/>
</dbReference>